<keyword evidence="3" id="KW-1185">Reference proteome</keyword>
<dbReference type="EMBL" id="AOSG01000003">
    <property type="protein sequence ID" value="EOR72730.1"/>
    <property type="molecule type" value="Genomic_DNA"/>
</dbReference>
<feature type="region of interest" description="Disordered" evidence="1">
    <location>
        <begin position="55"/>
        <end position="74"/>
    </location>
</feature>
<dbReference type="Proteomes" id="UP000014184">
    <property type="component" value="Unassembled WGS sequence"/>
</dbReference>
<evidence type="ECO:0000256" key="1">
    <source>
        <dbReference type="SAM" id="MobiDB-lite"/>
    </source>
</evidence>
<organism evidence="2 3">
    <name type="scientific">Thermobifida fusca TM51</name>
    <dbReference type="NCBI Taxonomy" id="1169414"/>
    <lineage>
        <taxon>Bacteria</taxon>
        <taxon>Bacillati</taxon>
        <taxon>Actinomycetota</taxon>
        <taxon>Actinomycetes</taxon>
        <taxon>Streptosporangiales</taxon>
        <taxon>Nocardiopsidaceae</taxon>
        <taxon>Thermobifida</taxon>
    </lineage>
</organism>
<evidence type="ECO:0000313" key="2">
    <source>
        <dbReference type="EMBL" id="EOR72730.1"/>
    </source>
</evidence>
<name>A0A9P2TDZ6_THEFU</name>
<dbReference type="RefSeq" id="WP_011290641.1">
    <property type="nucleotide sequence ID" value="NZ_AOSG01000003.1"/>
</dbReference>
<evidence type="ECO:0000313" key="3">
    <source>
        <dbReference type="Proteomes" id="UP000014184"/>
    </source>
</evidence>
<reference evidence="2 3" key="1">
    <citation type="journal article" date="2013" name="Genome Announc.">
        <title>Draft Genome Sequence of the Lignocellulose Decomposer Thermobifida fusca Strain TM51.</title>
        <authorList>
            <person name="Toth A."/>
            <person name="Barna T."/>
            <person name="Nagy I."/>
            <person name="Horvath B."/>
            <person name="Nagy I."/>
            <person name="Tancsics A."/>
            <person name="Kriszt B."/>
            <person name="Baka E."/>
            <person name="Fekete C."/>
            <person name="Kukolya J."/>
        </authorList>
    </citation>
    <scope>NUCLEOTIDE SEQUENCE [LARGE SCALE GENOMIC DNA]</scope>
    <source>
        <strain evidence="2 3">TM51</strain>
    </source>
</reference>
<gene>
    <name evidence="2" type="ORF">TM51_01298</name>
</gene>
<comment type="caution">
    <text evidence="2">The sequence shown here is derived from an EMBL/GenBank/DDBJ whole genome shotgun (WGS) entry which is preliminary data.</text>
</comment>
<sequence>MDIDPHVPLHDAVALAEIDLYTDVLAAVGEADAPLTTDELDRVLGLRPRTAQSASPMRLVLDEPVSQETPELSC</sequence>
<proteinExistence type="predicted"/>
<protein>
    <submittedName>
        <fullName evidence="2">Uncharacterized protein</fullName>
    </submittedName>
</protein>
<dbReference type="AlphaFoldDB" id="A0A9P2TDZ6"/>
<accession>A0A9P2TDZ6</accession>